<dbReference type="SUPFAM" id="SSF56112">
    <property type="entry name" value="Protein kinase-like (PK-like)"/>
    <property type="match status" value="1"/>
</dbReference>
<dbReference type="InterPro" id="IPR051678">
    <property type="entry name" value="AGP_Transferase"/>
</dbReference>
<dbReference type="GO" id="GO:0016301">
    <property type="term" value="F:kinase activity"/>
    <property type="evidence" value="ECO:0007669"/>
    <property type="project" value="UniProtKB-KW"/>
</dbReference>
<dbReference type="InterPro" id="IPR002575">
    <property type="entry name" value="Aminoglycoside_PTrfase"/>
</dbReference>
<dbReference type="STRING" id="2017.SAMN05444320_10543"/>
<dbReference type="Gene3D" id="3.90.1200.10">
    <property type="match status" value="1"/>
</dbReference>
<proteinExistence type="predicted"/>
<dbReference type="PIRSF" id="PIRSF000707">
    <property type="entry name" value="Hygromycin-B_kinase"/>
    <property type="match status" value="1"/>
</dbReference>
<dbReference type="EMBL" id="FQVN01000005">
    <property type="protein sequence ID" value="SHF80242.1"/>
    <property type="molecule type" value="Genomic_DNA"/>
</dbReference>
<keyword evidence="2" id="KW-0808">Transferase</keyword>
<organism evidence="2 3">
    <name type="scientific">Streptoalloteichus hindustanus</name>
    <dbReference type="NCBI Taxonomy" id="2017"/>
    <lineage>
        <taxon>Bacteria</taxon>
        <taxon>Bacillati</taxon>
        <taxon>Actinomycetota</taxon>
        <taxon>Actinomycetes</taxon>
        <taxon>Pseudonocardiales</taxon>
        <taxon>Pseudonocardiaceae</taxon>
        <taxon>Streptoalloteichus</taxon>
    </lineage>
</organism>
<reference evidence="2 3" key="1">
    <citation type="submission" date="2016-11" db="EMBL/GenBank/DDBJ databases">
        <authorList>
            <person name="Jaros S."/>
            <person name="Januszkiewicz K."/>
            <person name="Wedrychowicz H."/>
        </authorList>
    </citation>
    <scope>NUCLEOTIDE SEQUENCE [LARGE SCALE GENOMIC DNA]</scope>
    <source>
        <strain evidence="2 3">DSM 44523</strain>
    </source>
</reference>
<dbReference type="PANTHER" id="PTHR21310">
    <property type="entry name" value="AMINOGLYCOSIDE PHOSPHOTRANSFERASE-RELATED-RELATED"/>
    <property type="match status" value="1"/>
</dbReference>
<dbReference type="Pfam" id="PF01636">
    <property type="entry name" value="APH"/>
    <property type="match status" value="1"/>
</dbReference>
<accession>A0A1M5EMI3</accession>
<evidence type="ECO:0000313" key="3">
    <source>
        <dbReference type="Proteomes" id="UP000184501"/>
    </source>
</evidence>
<dbReference type="PANTHER" id="PTHR21310:SF15">
    <property type="entry name" value="AMINOGLYCOSIDE PHOSPHOTRANSFERASE DOMAIN-CONTAINING PROTEIN"/>
    <property type="match status" value="1"/>
</dbReference>
<dbReference type="AlphaFoldDB" id="A0A1M5EMI3"/>
<feature type="domain" description="Aminoglycoside phosphotransferase" evidence="1">
    <location>
        <begin position="47"/>
        <end position="266"/>
    </location>
</feature>
<name>A0A1M5EMI3_STRHI</name>
<gene>
    <name evidence="2" type="ORF">SAMN05444320_10543</name>
</gene>
<keyword evidence="2" id="KW-0418">Kinase</keyword>
<protein>
    <submittedName>
        <fullName evidence="2">Hygromycin-B 7''-O-kinase</fullName>
    </submittedName>
</protein>
<evidence type="ECO:0000313" key="2">
    <source>
        <dbReference type="EMBL" id="SHF80242.1"/>
    </source>
</evidence>
<dbReference type="InterPro" id="IPR016259">
    <property type="entry name" value="Hygromycin-B_Kinase"/>
</dbReference>
<evidence type="ECO:0000259" key="1">
    <source>
        <dbReference type="Pfam" id="PF01636"/>
    </source>
</evidence>
<keyword evidence="3" id="KW-1185">Reference proteome</keyword>
<sequence length="324" mass="36201">MITSDESYAALRNDGTFWEPWVRVALRDLGLPQPGSLRVPGESTNPVLVSDTGLVVKLYGEHWCGPDSHESERAALDLLDGHDLPVPRVLGRGELRPSGPGWPWPYVVMSTVSGRPWRDASSTVDQWTRVALAGRIGELVRRLHELPLAGTDVLRRADTFTEMLRERRAATVDDHRRRGYLSPRLLDQVEGFLPDVDAVLAGRPRVFVHGDLHGGNVFVDSERREVSGLIDFNDTYVGDARYSLVQLHLNAFRADRELLAAALAGARWPVSPTFAREMLVLTFLHDFDVLDQVPHDLTRIEDLDELADLLWGIPERPRGTKSGS</sequence>
<dbReference type="InterPro" id="IPR011009">
    <property type="entry name" value="Kinase-like_dom_sf"/>
</dbReference>
<dbReference type="Proteomes" id="UP000184501">
    <property type="component" value="Unassembled WGS sequence"/>
</dbReference>